<accession>A0ABV8XRH2</accession>
<proteinExistence type="predicted"/>
<organism evidence="2 3">
    <name type="scientific">Citricoccus alkalitolerans</name>
    <dbReference type="NCBI Taxonomy" id="246603"/>
    <lineage>
        <taxon>Bacteria</taxon>
        <taxon>Bacillati</taxon>
        <taxon>Actinomycetota</taxon>
        <taxon>Actinomycetes</taxon>
        <taxon>Micrococcales</taxon>
        <taxon>Micrococcaceae</taxon>
        <taxon>Citricoccus</taxon>
    </lineage>
</organism>
<dbReference type="Proteomes" id="UP001595965">
    <property type="component" value="Unassembled WGS sequence"/>
</dbReference>
<dbReference type="EMBL" id="JBHSEN010000001">
    <property type="protein sequence ID" value="MFC4428146.1"/>
    <property type="molecule type" value="Genomic_DNA"/>
</dbReference>
<evidence type="ECO:0000313" key="2">
    <source>
        <dbReference type="EMBL" id="MFC4428146.1"/>
    </source>
</evidence>
<dbReference type="RefSeq" id="WP_344230598.1">
    <property type="nucleotide sequence ID" value="NZ_BAAALH010000002.1"/>
</dbReference>
<name>A0ABV8XRH2_9MICC</name>
<keyword evidence="1" id="KW-1133">Transmembrane helix</keyword>
<gene>
    <name evidence="2" type="ORF">ACFO0K_00450</name>
</gene>
<evidence type="ECO:0000313" key="3">
    <source>
        <dbReference type="Proteomes" id="UP001595965"/>
    </source>
</evidence>
<keyword evidence="1" id="KW-0472">Membrane</keyword>
<comment type="caution">
    <text evidence="2">The sequence shown here is derived from an EMBL/GenBank/DDBJ whole genome shotgun (WGS) entry which is preliminary data.</text>
</comment>
<protein>
    <submittedName>
        <fullName evidence="2">Uncharacterized protein</fullName>
    </submittedName>
</protein>
<keyword evidence="1" id="KW-0812">Transmembrane</keyword>
<keyword evidence="3" id="KW-1185">Reference proteome</keyword>
<sequence>MGFDWKQRPTRTVAWLIAIAMTFNIVAQILMLSSTDRGLHGVH</sequence>
<reference evidence="3" key="1">
    <citation type="journal article" date="2019" name="Int. J. Syst. Evol. Microbiol.">
        <title>The Global Catalogue of Microorganisms (GCM) 10K type strain sequencing project: providing services to taxonomists for standard genome sequencing and annotation.</title>
        <authorList>
            <consortium name="The Broad Institute Genomics Platform"/>
            <consortium name="The Broad Institute Genome Sequencing Center for Infectious Disease"/>
            <person name="Wu L."/>
            <person name="Ma J."/>
        </authorList>
    </citation>
    <scope>NUCLEOTIDE SEQUENCE [LARGE SCALE GENOMIC DNA]</scope>
    <source>
        <strain evidence="3">CGMCC 1.12125</strain>
    </source>
</reference>
<feature type="transmembrane region" description="Helical" evidence="1">
    <location>
        <begin position="12"/>
        <end position="33"/>
    </location>
</feature>
<evidence type="ECO:0000256" key="1">
    <source>
        <dbReference type="SAM" id="Phobius"/>
    </source>
</evidence>